<evidence type="ECO:0000256" key="1">
    <source>
        <dbReference type="ARBA" id="ARBA00010364"/>
    </source>
</evidence>
<dbReference type="PANTHER" id="PTHR13420">
    <property type="entry name" value="UPF0235 PROTEIN C15ORF40"/>
    <property type="match status" value="1"/>
</dbReference>
<dbReference type="KEGG" id="fgi:OP10G_0624"/>
<dbReference type="AlphaFoldDB" id="A0A068NKN3"/>
<dbReference type="EMBL" id="CP007139">
    <property type="protein sequence ID" value="AIE83992.1"/>
    <property type="molecule type" value="Genomic_DNA"/>
</dbReference>
<evidence type="ECO:0000313" key="3">
    <source>
        <dbReference type="EMBL" id="AIE83992.1"/>
    </source>
</evidence>
<dbReference type="InterPro" id="IPR003746">
    <property type="entry name" value="DUF167"/>
</dbReference>
<dbReference type="OrthoDB" id="9800587at2"/>
<dbReference type="HAMAP" id="MF_00634">
    <property type="entry name" value="UPF0235"/>
    <property type="match status" value="1"/>
</dbReference>
<gene>
    <name evidence="3" type="ORF">OP10G_0624</name>
</gene>
<comment type="similarity">
    <text evidence="1 2">Belongs to the UPF0235 family.</text>
</comment>
<keyword evidence="4" id="KW-1185">Reference proteome</keyword>
<dbReference type="Proteomes" id="UP000027982">
    <property type="component" value="Chromosome"/>
</dbReference>
<dbReference type="STRING" id="661478.OP10G_0624"/>
<dbReference type="InterPro" id="IPR036591">
    <property type="entry name" value="YggU-like_sf"/>
</dbReference>
<evidence type="ECO:0000256" key="2">
    <source>
        <dbReference type="HAMAP-Rule" id="MF_00634"/>
    </source>
</evidence>
<evidence type="ECO:0000313" key="4">
    <source>
        <dbReference type="Proteomes" id="UP000027982"/>
    </source>
</evidence>
<dbReference type="HOGENOM" id="CLU_130694_6_2_0"/>
<name>A0A068NKN3_FIMGI</name>
<reference evidence="3 4" key="1">
    <citation type="journal article" date="2014" name="PLoS ONE">
        <title>The first complete genome sequence of the class fimbriimonadia in the phylum armatimonadetes.</title>
        <authorList>
            <person name="Hu Z.Y."/>
            <person name="Wang Y.Z."/>
            <person name="Im W.T."/>
            <person name="Wang S.Y."/>
            <person name="Zhao G.P."/>
            <person name="Zheng H.J."/>
            <person name="Quan Z.X."/>
        </authorList>
    </citation>
    <scope>NUCLEOTIDE SEQUENCE [LARGE SCALE GENOMIC DNA]</scope>
    <source>
        <strain evidence="3">Gsoil 348</strain>
    </source>
</reference>
<proteinExistence type="inferred from homology"/>
<dbReference type="RefSeq" id="WP_025227355.1">
    <property type="nucleotide sequence ID" value="NZ_CP007139.1"/>
</dbReference>
<sequence>MPHSELKVRVTPRSSRNKIEAVGGQVKVWVTASPTDGQANDAVCRAVADALDLPRSAVSVKRGHTAREKTLTVEGLPIDEVLRRIA</sequence>
<dbReference type="SUPFAM" id="SSF69786">
    <property type="entry name" value="YggU-like"/>
    <property type="match status" value="1"/>
</dbReference>
<dbReference type="GO" id="GO:0005737">
    <property type="term" value="C:cytoplasm"/>
    <property type="evidence" value="ECO:0007669"/>
    <property type="project" value="TreeGrafter"/>
</dbReference>
<dbReference type="SMART" id="SM01152">
    <property type="entry name" value="DUF167"/>
    <property type="match status" value="1"/>
</dbReference>
<protein>
    <recommendedName>
        <fullName evidence="2">UPF0235 protein OP10G_0624</fullName>
    </recommendedName>
</protein>
<dbReference type="Pfam" id="PF02594">
    <property type="entry name" value="DUF167"/>
    <property type="match status" value="1"/>
</dbReference>
<dbReference type="PANTHER" id="PTHR13420:SF7">
    <property type="entry name" value="UPF0235 PROTEIN C15ORF40"/>
    <property type="match status" value="1"/>
</dbReference>
<accession>A0A068NKN3</accession>
<organism evidence="3 4">
    <name type="scientific">Fimbriimonas ginsengisoli Gsoil 348</name>
    <dbReference type="NCBI Taxonomy" id="661478"/>
    <lineage>
        <taxon>Bacteria</taxon>
        <taxon>Bacillati</taxon>
        <taxon>Armatimonadota</taxon>
        <taxon>Fimbriimonadia</taxon>
        <taxon>Fimbriimonadales</taxon>
        <taxon>Fimbriimonadaceae</taxon>
        <taxon>Fimbriimonas</taxon>
    </lineage>
</organism>
<dbReference type="Gene3D" id="3.30.1200.10">
    <property type="entry name" value="YggU-like"/>
    <property type="match status" value="1"/>
</dbReference>
<dbReference type="eggNOG" id="COG1872">
    <property type="taxonomic scope" value="Bacteria"/>
</dbReference>
<dbReference type="NCBIfam" id="TIGR00251">
    <property type="entry name" value="DUF167 family protein"/>
    <property type="match status" value="1"/>
</dbReference>